<gene>
    <name evidence="1" type="ORF">ABWT76_005267</name>
</gene>
<dbReference type="EMBL" id="CP159837">
    <property type="protein sequence ID" value="XCM36504.1"/>
    <property type="molecule type" value="Genomic_DNA"/>
</dbReference>
<protein>
    <submittedName>
        <fullName evidence="1">Uncharacterized protein</fullName>
    </submittedName>
</protein>
<dbReference type="AlphaFoldDB" id="A0AAU8JDC3"/>
<dbReference type="InterPro" id="IPR049537">
    <property type="entry name" value="RelB-like"/>
</dbReference>
<sequence length="90" mass="10117">MLKINKSYVVDQNKQAIAVQIPIAEFERIEQLISKFGLDQILESDAEDAWLNQDLSRLSEYDAYEWQAGELGSGKPVNYVEGVGLVIGEE</sequence>
<proteinExistence type="predicted"/>
<dbReference type="RefSeq" id="WP_190879375.1">
    <property type="nucleotide sequence ID" value="NZ_CP159837.1"/>
</dbReference>
<organism evidence="1">
    <name type="scientific">Planktothricoides raciborskii GIHE-MW2</name>
    <dbReference type="NCBI Taxonomy" id="2792601"/>
    <lineage>
        <taxon>Bacteria</taxon>
        <taxon>Bacillati</taxon>
        <taxon>Cyanobacteriota</taxon>
        <taxon>Cyanophyceae</taxon>
        <taxon>Oscillatoriophycideae</taxon>
        <taxon>Oscillatoriales</taxon>
        <taxon>Oscillatoriaceae</taxon>
        <taxon>Planktothricoides</taxon>
    </lineage>
</organism>
<accession>A0AAU8JDC3</accession>
<dbReference type="Pfam" id="PF18506">
    <property type="entry name" value="RelB-like"/>
    <property type="match status" value="1"/>
</dbReference>
<reference evidence="1" key="1">
    <citation type="submission" date="2024-07" db="EMBL/GenBank/DDBJ databases">
        <authorList>
            <person name="Kim Y.J."/>
            <person name="Jeong J.Y."/>
        </authorList>
    </citation>
    <scope>NUCLEOTIDE SEQUENCE</scope>
    <source>
        <strain evidence="1">GIHE-MW2</strain>
    </source>
</reference>
<evidence type="ECO:0000313" key="1">
    <source>
        <dbReference type="EMBL" id="XCM36504.1"/>
    </source>
</evidence>
<name>A0AAU8JDC3_9CYAN</name>